<dbReference type="EMBL" id="JAAGMU010000022">
    <property type="protein sequence ID" value="NEC77770.1"/>
    <property type="molecule type" value="Genomic_DNA"/>
</dbReference>
<accession>A0A6G3TVE3</accession>
<proteinExistence type="predicted"/>
<comment type="caution">
    <text evidence="1">The sequence shown here is derived from an EMBL/GenBank/DDBJ whole genome shotgun (WGS) entry which is preliminary data.</text>
</comment>
<gene>
    <name evidence="1" type="ORF">G3I38_00550</name>
</gene>
<name>A0A6G3TVE3_9ACTN</name>
<reference evidence="1" key="1">
    <citation type="submission" date="2020-01" db="EMBL/GenBank/DDBJ databases">
        <title>Insect and environment-associated Actinomycetes.</title>
        <authorList>
            <person name="Currrie C."/>
            <person name="Chevrette M."/>
            <person name="Carlson C."/>
            <person name="Stubbendieck R."/>
            <person name="Wendt-Pienkowski E."/>
        </authorList>
    </citation>
    <scope>NUCLEOTIDE SEQUENCE</scope>
    <source>
        <strain evidence="1">SID7958</strain>
    </source>
</reference>
<protein>
    <submittedName>
        <fullName evidence="1">Uncharacterized protein</fullName>
    </submittedName>
</protein>
<dbReference type="AlphaFoldDB" id="A0A6G3TVE3"/>
<organism evidence="1">
    <name type="scientific">Streptomyces sp. SID7958</name>
    <dbReference type="NCBI Taxonomy" id="2706093"/>
    <lineage>
        <taxon>Bacteria</taxon>
        <taxon>Bacillati</taxon>
        <taxon>Actinomycetota</taxon>
        <taxon>Actinomycetes</taxon>
        <taxon>Kitasatosporales</taxon>
        <taxon>Streptomycetaceae</taxon>
        <taxon>Streptomyces</taxon>
    </lineage>
</organism>
<evidence type="ECO:0000313" key="1">
    <source>
        <dbReference type="EMBL" id="NEC77770.1"/>
    </source>
</evidence>
<feature type="non-terminal residue" evidence="1">
    <location>
        <position position="90"/>
    </location>
</feature>
<sequence length="90" mass="9454">MYGKAFAPEYQGALTTLSVNSSLDDVLAAGVERLRAAERAGEPGEVARSGLAVAEAQRRLGRVADADRAWKASYRAAREAGDGSAMAWAL</sequence>